<reference evidence="2 4" key="2">
    <citation type="journal article" date="2013" name="Nature">
        <title>Insights into bilaterian evolution from three spiralian genomes.</title>
        <authorList>
            <person name="Simakov O."/>
            <person name="Marletaz F."/>
            <person name="Cho S.J."/>
            <person name="Edsinger-Gonzales E."/>
            <person name="Havlak P."/>
            <person name="Hellsten U."/>
            <person name="Kuo D.H."/>
            <person name="Larsson T."/>
            <person name="Lv J."/>
            <person name="Arendt D."/>
            <person name="Savage R."/>
            <person name="Osoegawa K."/>
            <person name="de Jong P."/>
            <person name="Grimwood J."/>
            <person name="Chapman J.A."/>
            <person name="Shapiro H."/>
            <person name="Aerts A."/>
            <person name="Otillar R.P."/>
            <person name="Terry A.Y."/>
            <person name="Boore J.L."/>
            <person name="Grigoriev I.V."/>
            <person name="Lindberg D.R."/>
            <person name="Seaver E.C."/>
            <person name="Weisblat D.A."/>
            <person name="Putnam N.H."/>
            <person name="Rokhsar D.S."/>
        </authorList>
    </citation>
    <scope>NUCLEOTIDE SEQUENCE</scope>
    <source>
        <strain evidence="2 4">I ESC-2004</strain>
    </source>
</reference>
<organism evidence="2">
    <name type="scientific">Capitella teleta</name>
    <name type="common">Polychaete worm</name>
    <dbReference type="NCBI Taxonomy" id="283909"/>
    <lineage>
        <taxon>Eukaryota</taxon>
        <taxon>Metazoa</taxon>
        <taxon>Spiralia</taxon>
        <taxon>Lophotrochozoa</taxon>
        <taxon>Annelida</taxon>
        <taxon>Polychaeta</taxon>
        <taxon>Sedentaria</taxon>
        <taxon>Scolecida</taxon>
        <taxon>Capitellidae</taxon>
        <taxon>Capitella</taxon>
    </lineage>
</organism>
<evidence type="ECO:0000313" key="3">
    <source>
        <dbReference type="EnsemblMetazoa" id="CapteP195277"/>
    </source>
</evidence>
<reference evidence="3" key="3">
    <citation type="submission" date="2015-06" db="UniProtKB">
        <authorList>
            <consortium name="EnsemblMetazoa"/>
        </authorList>
    </citation>
    <scope>IDENTIFICATION</scope>
</reference>
<dbReference type="HOGENOM" id="CLU_1637021_0_0_1"/>
<feature type="compositionally biased region" description="Polar residues" evidence="1">
    <location>
        <begin position="57"/>
        <end position="68"/>
    </location>
</feature>
<name>R7VAG2_CAPTE</name>
<dbReference type="AlphaFoldDB" id="R7VAG2"/>
<sequence length="162" mass="18804">MVTVNTMKLSNSNFSVVGRHDDRYYEIFHEKYKVSATCREQQQRKNARSAMAKRENPNMSHSDFNSMASHTSHSTSTNRKYYGTHCPLIEAAIICSMGSKWNSLKWASNASSGAQIAFMWSINKMKRDDIFAYSLNLHIQIASMYNLTYICQDIICKYWLRF</sequence>
<evidence type="ECO:0000313" key="2">
    <source>
        <dbReference type="EMBL" id="ELU13326.1"/>
    </source>
</evidence>
<evidence type="ECO:0000313" key="4">
    <source>
        <dbReference type="Proteomes" id="UP000014760"/>
    </source>
</evidence>
<reference evidence="4" key="1">
    <citation type="submission" date="2012-12" db="EMBL/GenBank/DDBJ databases">
        <authorList>
            <person name="Hellsten U."/>
            <person name="Grimwood J."/>
            <person name="Chapman J.A."/>
            <person name="Shapiro H."/>
            <person name="Aerts A."/>
            <person name="Otillar R.P."/>
            <person name="Terry A.Y."/>
            <person name="Boore J.L."/>
            <person name="Simakov O."/>
            <person name="Marletaz F."/>
            <person name="Cho S.-J."/>
            <person name="Edsinger-Gonzales E."/>
            <person name="Havlak P."/>
            <person name="Kuo D.-H."/>
            <person name="Larsson T."/>
            <person name="Lv J."/>
            <person name="Arendt D."/>
            <person name="Savage R."/>
            <person name="Osoegawa K."/>
            <person name="de Jong P."/>
            <person name="Lindberg D.R."/>
            <person name="Seaver E.C."/>
            <person name="Weisblat D.A."/>
            <person name="Putnam N.H."/>
            <person name="Grigoriev I.V."/>
            <person name="Rokhsar D.S."/>
        </authorList>
    </citation>
    <scope>NUCLEOTIDE SEQUENCE</scope>
    <source>
        <strain evidence="4">I ESC-2004</strain>
    </source>
</reference>
<gene>
    <name evidence="2" type="ORF">CAPTEDRAFT_195277</name>
</gene>
<dbReference type="EMBL" id="AMQN01039351">
    <property type="status" value="NOT_ANNOTATED_CDS"/>
    <property type="molecule type" value="Genomic_DNA"/>
</dbReference>
<protein>
    <submittedName>
        <fullName evidence="2 3">Uncharacterized protein</fullName>
    </submittedName>
</protein>
<dbReference type="EnsemblMetazoa" id="CapteT195277">
    <property type="protein sequence ID" value="CapteP195277"/>
    <property type="gene ID" value="CapteG195277"/>
</dbReference>
<accession>R7VAG2</accession>
<evidence type="ECO:0000256" key="1">
    <source>
        <dbReference type="SAM" id="MobiDB-lite"/>
    </source>
</evidence>
<keyword evidence="4" id="KW-1185">Reference proteome</keyword>
<feature type="region of interest" description="Disordered" evidence="1">
    <location>
        <begin position="39"/>
        <end position="75"/>
    </location>
</feature>
<dbReference type="Proteomes" id="UP000014760">
    <property type="component" value="Unassembled WGS sequence"/>
</dbReference>
<dbReference type="EMBL" id="KB295295">
    <property type="protein sequence ID" value="ELU13326.1"/>
    <property type="molecule type" value="Genomic_DNA"/>
</dbReference>
<proteinExistence type="predicted"/>